<dbReference type="EMBL" id="CAHP01000060">
    <property type="protein sequence ID" value="CCG43294.1"/>
    <property type="molecule type" value="Genomic_DNA"/>
</dbReference>
<protein>
    <recommendedName>
        <fullName evidence="3">Tail assembly chaperone</fullName>
    </recommendedName>
</protein>
<dbReference type="AlphaFoldDB" id="H8FY56"/>
<proteinExistence type="predicted"/>
<accession>H8FY56</accession>
<dbReference type="STRING" id="1150626.PHAMO_80085"/>
<dbReference type="RefSeq" id="WP_002731370.1">
    <property type="nucleotide sequence ID" value="NZ_CAHP01000060.1"/>
</dbReference>
<evidence type="ECO:0000313" key="2">
    <source>
        <dbReference type="Proteomes" id="UP000004169"/>
    </source>
</evidence>
<name>H8FY56_MAGML</name>
<dbReference type="Proteomes" id="UP000004169">
    <property type="component" value="Unassembled WGS sequence"/>
</dbReference>
<keyword evidence="2" id="KW-1185">Reference proteome</keyword>
<organism evidence="1 2">
    <name type="scientific">Magnetospirillum molischianum DSM 120</name>
    <dbReference type="NCBI Taxonomy" id="1150626"/>
    <lineage>
        <taxon>Bacteria</taxon>
        <taxon>Pseudomonadati</taxon>
        <taxon>Pseudomonadota</taxon>
        <taxon>Alphaproteobacteria</taxon>
        <taxon>Rhodospirillales</taxon>
        <taxon>Rhodospirillaceae</taxon>
        <taxon>Magnetospirillum</taxon>
    </lineage>
</organism>
<evidence type="ECO:0008006" key="3">
    <source>
        <dbReference type="Google" id="ProtNLM"/>
    </source>
</evidence>
<reference evidence="1 2" key="1">
    <citation type="journal article" date="2012" name="J. Bacteriol.">
        <title>Draft Genome Sequence of the Purple Photosynthetic Bacterium Phaeospirillum molischianum DSM120, a Particularly Versatile Bacterium.</title>
        <authorList>
            <person name="Duquesne K."/>
            <person name="Prima V."/>
            <person name="Ji B."/>
            <person name="Rouy Z."/>
            <person name="Medigue C."/>
            <person name="Talla E."/>
            <person name="Sturgis J.N."/>
        </authorList>
    </citation>
    <scope>NUCLEOTIDE SEQUENCE [LARGE SCALE GENOMIC DNA]</scope>
    <source>
        <strain evidence="2">DSM120</strain>
    </source>
</reference>
<comment type="caution">
    <text evidence="1">The sequence shown here is derived from an EMBL/GenBank/DDBJ whole genome shotgun (WGS) entry which is preliminary data.</text>
</comment>
<evidence type="ECO:0000313" key="1">
    <source>
        <dbReference type="EMBL" id="CCG43294.1"/>
    </source>
</evidence>
<gene>
    <name evidence="1" type="ORF">PHAMO_80085</name>
</gene>
<sequence>MTKMLNLDAVKPKTERVLKLKGQEHAQAPLSVGDFIDNARASRRLAEKPDLVEEFELVLGMVGRSFPTVPETDLRALTFEQLSTILSWSQTDESAEDAEGKE</sequence>